<dbReference type="Proteomes" id="UP000503162">
    <property type="component" value="Chromosome"/>
</dbReference>
<keyword evidence="3" id="KW-1185">Reference proteome</keyword>
<reference evidence="2 3" key="1">
    <citation type="submission" date="2020-03" db="EMBL/GenBank/DDBJ databases">
        <title>Hydrogenophaga sp. nov. isolated from cyanobacterial mat.</title>
        <authorList>
            <person name="Thorat V."/>
            <person name="Kirdat K."/>
            <person name="Tiwarekar B."/>
            <person name="Costa E.D."/>
            <person name="Yadav A."/>
        </authorList>
    </citation>
    <scope>NUCLEOTIDE SEQUENCE [LARGE SCALE GENOMIC DNA]</scope>
    <source>
        <strain evidence="2 3">BA0156</strain>
    </source>
</reference>
<dbReference type="KEGG" id="hcz:G9Q37_19865"/>
<evidence type="ECO:0000313" key="3">
    <source>
        <dbReference type="Proteomes" id="UP000503162"/>
    </source>
</evidence>
<name>A0A6G8IMB0_9BURK</name>
<feature type="chain" id="PRO_5026296345" evidence="1">
    <location>
        <begin position="23"/>
        <end position="101"/>
    </location>
</feature>
<dbReference type="AlphaFoldDB" id="A0A6G8IMB0"/>
<dbReference type="Pfam" id="PF13663">
    <property type="entry name" value="DUF4148"/>
    <property type="match status" value="1"/>
</dbReference>
<proteinExistence type="predicted"/>
<dbReference type="EMBL" id="CP049989">
    <property type="protein sequence ID" value="QIM54249.1"/>
    <property type="molecule type" value="Genomic_DNA"/>
</dbReference>
<accession>A0A6G8IMB0</accession>
<evidence type="ECO:0000313" key="2">
    <source>
        <dbReference type="EMBL" id="QIM54249.1"/>
    </source>
</evidence>
<dbReference type="RefSeq" id="WP_166230037.1">
    <property type="nucleotide sequence ID" value="NZ_CP049989.1"/>
</dbReference>
<evidence type="ECO:0000256" key="1">
    <source>
        <dbReference type="SAM" id="SignalP"/>
    </source>
</evidence>
<organism evidence="2 3">
    <name type="scientific">Hydrogenophaga crocea</name>
    <dbReference type="NCBI Taxonomy" id="2716225"/>
    <lineage>
        <taxon>Bacteria</taxon>
        <taxon>Pseudomonadati</taxon>
        <taxon>Pseudomonadota</taxon>
        <taxon>Betaproteobacteria</taxon>
        <taxon>Burkholderiales</taxon>
        <taxon>Comamonadaceae</taxon>
        <taxon>Hydrogenophaga</taxon>
    </lineage>
</organism>
<sequence length="101" mass="10360">MKTAQSLALSVVLALSAGASFAQGPIEGNEVFHFTSTLSRAEVQAQAVQANRDGLIARGEATEQPGTAIASGLSREQVRAEAALALKQGRTARGEIVPTGV</sequence>
<keyword evidence="1" id="KW-0732">Signal</keyword>
<protein>
    <submittedName>
        <fullName evidence="2">DUF4148 domain-containing protein</fullName>
    </submittedName>
</protein>
<gene>
    <name evidence="2" type="ORF">G9Q37_19865</name>
</gene>
<feature type="signal peptide" evidence="1">
    <location>
        <begin position="1"/>
        <end position="22"/>
    </location>
</feature>
<dbReference type="InterPro" id="IPR025421">
    <property type="entry name" value="DUF4148"/>
</dbReference>